<dbReference type="PANTHER" id="PTHR10788">
    <property type="entry name" value="TREHALOSE-6-PHOSPHATE SYNTHASE"/>
    <property type="match status" value="1"/>
</dbReference>
<dbReference type="GO" id="GO:0005946">
    <property type="term" value="C:alpha,alpha-trehalose-phosphate synthase complex (UDP-forming)"/>
    <property type="evidence" value="ECO:0007669"/>
    <property type="project" value="TreeGrafter"/>
</dbReference>
<evidence type="ECO:0000313" key="2">
    <source>
        <dbReference type="EMBL" id="KAJ1642462.1"/>
    </source>
</evidence>
<dbReference type="FunFam" id="3.40.50.2000:FF:000036">
    <property type="entry name" value="Alpha,alpha-trehalose-phosphate synthase subunit Tps2"/>
    <property type="match status" value="1"/>
</dbReference>
<dbReference type="GO" id="GO:0004805">
    <property type="term" value="F:trehalose-phosphatase activity"/>
    <property type="evidence" value="ECO:0007669"/>
    <property type="project" value="TreeGrafter"/>
</dbReference>
<protein>
    <submittedName>
        <fullName evidence="2">Trehalose-6-P synthase/phosphatase complex subunit</fullName>
    </submittedName>
</protein>
<dbReference type="EMBL" id="JANBOH010000396">
    <property type="protein sequence ID" value="KAJ1642462.1"/>
    <property type="molecule type" value="Genomic_DNA"/>
</dbReference>
<keyword evidence="3" id="KW-1185">Reference proteome</keyword>
<dbReference type="Pfam" id="PF00982">
    <property type="entry name" value="Glyco_transf_20"/>
    <property type="match status" value="1"/>
</dbReference>
<comment type="caution">
    <text evidence="2">The sequence shown here is derived from an EMBL/GenBank/DDBJ whole genome shotgun (WGS) entry which is preliminary data.</text>
</comment>
<dbReference type="GO" id="GO:0005992">
    <property type="term" value="P:trehalose biosynthetic process"/>
    <property type="evidence" value="ECO:0007669"/>
    <property type="project" value="InterPro"/>
</dbReference>
<evidence type="ECO:0000256" key="1">
    <source>
        <dbReference type="SAM" id="MobiDB-lite"/>
    </source>
</evidence>
<reference evidence="2" key="1">
    <citation type="submission" date="2022-07" db="EMBL/GenBank/DDBJ databases">
        <title>Phylogenomic reconstructions and comparative analyses of Kickxellomycotina fungi.</title>
        <authorList>
            <person name="Reynolds N.K."/>
            <person name="Stajich J.E."/>
            <person name="Barry K."/>
            <person name="Grigoriev I.V."/>
            <person name="Crous P."/>
            <person name="Smith M.E."/>
        </authorList>
    </citation>
    <scope>NUCLEOTIDE SEQUENCE</scope>
    <source>
        <strain evidence="2">NBRC 105413</strain>
    </source>
</reference>
<dbReference type="SUPFAM" id="SSF53756">
    <property type="entry name" value="UDP-Glycosyltransferase/glycogen phosphorylase"/>
    <property type="match status" value="1"/>
</dbReference>
<feature type="compositionally biased region" description="Polar residues" evidence="1">
    <location>
        <begin position="51"/>
        <end position="66"/>
    </location>
</feature>
<dbReference type="CDD" id="cd03788">
    <property type="entry name" value="GT20_TPS"/>
    <property type="match status" value="1"/>
</dbReference>
<evidence type="ECO:0000313" key="3">
    <source>
        <dbReference type="Proteomes" id="UP001145021"/>
    </source>
</evidence>
<accession>A0A9W7XGJ7</accession>
<proteinExistence type="predicted"/>
<dbReference type="GO" id="GO:0003825">
    <property type="term" value="F:alpha,alpha-trehalose-phosphate synthase (UDP-forming) activity"/>
    <property type="evidence" value="ECO:0007669"/>
    <property type="project" value="TreeGrafter"/>
</dbReference>
<name>A0A9W7XGJ7_9FUNG</name>
<dbReference type="AlphaFoldDB" id="A0A9W7XGJ7"/>
<organism evidence="2 3">
    <name type="scientific">Coemansia asiatica</name>
    <dbReference type="NCBI Taxonomy" id="1052880"/>
    <lineage>
        <taxon>Eukaryota</taxon>
        <taxon>Fungi</taxon>
        <taxon>Fungi incertae sedis</taxon>
        <taxon>Zoopagomycota</taxon>
        <taxon>Kickxellomycotina</taxon>
        <taxon>Kickxellomycetes</taxon>
        <taxon>Kickxellales</taxon>
        <taxon>Kickxellaceae</taxon>
        <taxon>Coemansia</taxon>
    </lineage>
</organism>
<feature type="compositionally biased region" description="Basic and acidic residues" evidence="1">
    <location>
        <begin position="252"/>
        <end position="262"/>
    </location>
</feature>
<dbReference type="Proteomes" id="UP001145021">
    <property type="component" value="Unassembled WGS sequence"/>
</dbReference>
<dbReference type="PANTHER" id="PTHR10788:SF15">
    <property type="entry name" value="TREHALOSE SYNTHASE COMPLEX REGULATORY SUBUNIT TPS3-RELATED"/>
    <property type="match status" value="1"/>
</dbReference>
<sequence>MEPRVLVVSLFAPYSVNFDIASATKDPDTPTSAGLGGRSGPPTSVHERQMSRSGSTGRNSIWNGRRSSVHRTHTTPLGHHGQPHSRRRSTFSVKLAPISRKSSDGSTAQDEEPCKSPPALEPCTKEHGSAHASSAHHDDPLHNKRQGARHLAYTIEEAVGAHTPPANTLGFTRKQNLNQVLEKQERKAGVGKHGRLLRDHRISPALAARNASVSPTGTTLKVPAVRVVSDVHVSSPMPTDDIQQQQQQHQRQAQEPKDESERMKSMLNYSMNGLQIGTDTASEDRVRSTGSVSPDAAATVPGTNDQFVVEHLNVGNIGLFNAVNASLDLFAERVWIGELGISTDDWSEERKAAVSNKLLDEFETLPVFVSDKQFEGHYGRFSKQLIWPAFHYIMPEMPQWHGWEKSAYEASVATCQRFADRIAEIYREGDIIWVNDYHLMLLPKLIREQLPNAHIGFFLHIPFPSSEIFRCLHVRKELLEGMLGADVVGLQTFSYKRHFVHTAKRVLGVTGSPSGLILKDGRHVVVGQYAMGLDPAGVEEKWSNASVGELIEFLNEKYAGKYLLVGRDKLDHVKGVRQKLLGYEAFLNENPEFVSKTALIQIALTTAEHNELQVQVMDVVNRINSKFGTIEHQPVVFFHKDIPYSHYLALLSSADAMVITSLRDGMNLTSHEYVLCQREKNSPLILSEFVGTYGSFNGGALCVNPMDTKAISHAIYDALTMNPEEKQYRWNLLHRQVLTNSATSFVSSFVSDIESAHAQASSSTASPTLVQAAE</sequence>
<feature type="region of interest" description="Disordered" evidence="1">
    <location>
        <begin position="234"/>
        <end position="262"/>
    </location>
</feature>
<dbReference type="InterPro" id="IPR001830">
    <property type="entry name" value="Glyco_trans_20"/>
</dbReference>
<dbReference type="GO" id="GO:0005829">
    <property type="term" value="C:cytosol"/>
    <property type="evidence" value="ECO:0007669"/>
    <property type="project" value="TreeGrafter"/>
</dbReference>
<feature type="region of interest" description="Disordered" evidence="1">
    <location>
        <begin position="21"/>
        <end position="142"/>
    </location>
</feature>
<gene>
    <name evidence="2" type="primary">TPS3</name>
    <name evidence="2" type="ORF">LPJ64_005695</name>
</gene>
<dbReference type="Gene3D" id="3.40.50.2000">
    <property type="entry name" value="Glycogen Phosphorylase B"/>
    <property type="match status" value="2"/>
</dbReference>
<feature type="compositionally biased region" description="Basic and acidic residues" evidence="1">
    <location>
        <begin position="123"/>
        <end position="142"/>
    </location>
</feature>